<protein>
    <submittedName>
        <fullName evidence="1">Uncharacterized protein</fullName>
    </submittedName>
</protein>
<dbReference type="AlphaFoldDB" id="A0A1H3GNF3"/>
<name>A0A1H3GNF3_9FLAO</name>
<reference evidence="2" key="1">
    <citation type="submission" date="2016-10" db="EMBL/GenBank/DDBJ databases">
        <authorList>
            <person name="Varghese N."/>
            <person name="Submissions S."/>
        </authorList>
    </citation>
    <scope>NUCLEOTIDE SEQUENCE [LARGE SCALE GENOMIC DNA]</scope>
    <source>
        <strain evidence="2">DSM 15718</strain>
    </source>
</reference>
<dbReference type="RefSeq" id="WP_139262364.1">
    <property type="nucleotide sequence ID" value="NZ_FNMV01000024.1"/>
</dbReference>
<gene>
    <name evidence="1" type="ORF">SAMN05444338_12412</name>
</gene>
<dbReference type="Proteomes" id="UP000198569">
    <property type="component" value="Unassembled WGS sequence"/>
</dbReference>
<evidence type="ECO:0000313" key="1">
    <source>
        <dbReference type="EMBL" id="SDY04148.1"/>
    </source>
</evidence>
<evidence type="ECO:0000313" key="2">
    <source>
        <dbReference type="Proteomes" id="UP000198569"/>
    </source>
</evidence>
<sequence length="82" mass="9464">MSFFTKILDNYFNAFFDKKTIQIMCWDSETDGDINFCIKLQSYPPIGALINLETNSKLFKIESLEIQSYKGSFCIAKGIFID</sequence>
<keyword evidence="2" id="KW-1185">Reference proteome</keyword>
<dbReference type="EMBL" id="FNMV01000024">
    <property type="protein sequence ID" value="SDY04148.1"/>
    <property type="molecule type" value="Genomic_DNA"/>
</dbReference>
<dbReference type="STRING" id="229203.SAMN05444338_12412"/>
<organism evidence="1 2">
    <name type="scientific">Flavobacterium degerlachei</name>
    <dbReference type="NCBI Taxonomy" id="229203"/>
    <lineage>
        <taxon>Bacteria</taxon>
        <taxon>Pseudomonadati</taxon>
        <taxon>Bacteroidota</taxon>
        <taxon>Flavobacteriia</taxon>
        <taxon>Flavobacteriales</taxon>
        <taxon>Flavobacteriaceae</taxon>
        <taxon>Flavobacterium</taxon>
    </lineage>
</organism>
<proteinExistence type="predicted"/>
<accession>A0A1H3GNF3</accession>